<keyword evidence="3" id="KW-0597">Phosphoprotein</keyword>
<dbReference type="Pfam" id="PF00072">
    <property type="entry name" value="Response_reg"/>
    <property type="match status" value="1"/>
</dbReference>
<organism evidence="5 6">
    <name type="scientific">Clostridium innocuum</name>
    <dbReference type="NCBI Taxonomy" id="1522"/>
    <lineage>
        <taxon>Bacteria</taxon>
        <taxon>Bacillati</taxon>
        <taxon>Bacillota</taxon>
        <taxon>Clostridia</taxon>
        <taxon>Eubacteriales</taxon>
        <taxon>Clostridiaceae</taxon>
        <taxon>Clostridium</taxon>
    </lineage>
</organism>
<dbReference type="SUPFAM" id="SSF52172">
    <property type="entry name" value="CheY-like"/>
    <property type="match status" value="1"/>
</dbReference>
<comment type="function">
    <text evidence="2">May play the central regulatory role in sporulation. It may be an element of the effector pathway responsible for the activation of sporulation genes in response to nutritional stress. Spo0A may act in concert with spo0H (a sigma factor) to control the expression of some genes that are critical to the sporulation process.</text>
</comment>
<dbReference type="PANTHER" id="PTHR37299:SF1">
    <property type="entry name" value="STAGE 0 SPORULATION PROTEIN A HOMOLOG"/>
    <property type="match status" value="1"/>
</dbReference>
<gene>
    <name evidence="5" type="ORF">DXA38_18095</name>
</gene>
<dbReference type="GO" id="GO:0000156">
    <property type="term" value="F:phosphorelay response regulator activity"/>
    <property type="evidence" value="ECO:0007669"/>
    <property type="project" value="InterPro"/>
</dbReference>
<evidence type="ECO:0000259" key="4">
    <source>
        <dbReference type="PROSITE" id="PS50110"/>
    </source>
</evidence>
<dbReference type="Gene3D" id="2.40.50.1020">
    <property type="entry name" value="LytTr DNA-binding domain"/>
    <property type="match status" value="1"/>
</dbReference>
<reference evidence="5 6" key="1">
    <citation type="submission" date="2018-08" db="EMBL/GenBank/DDBJ databases">
        <title>A genome reference for cultivated species of the human gut microbiota.</title>
        <authorList>
            <person name="Zou Y."/>
            <person name="Xue W."/>
            <person name="Luo G."/>
        </authorList>
    </citation>
    <scope>NUCLEOTIDE SEQUENCE [LARGE SCALE GENOMIC DNA]</scope>
    <source>
        <strain evidence="5 6">OF01-2LB</strain>
    </source>
</reference>
<evidence type="ECO:0000256" key="3">
    <source>
        <dbReference type="PROSITE-ProRule" id="PRU00169"/>
    </source>
</evidence>
<dbReference type="PANTHER" id="PTHR37299">
    <property type="entry name" value="TRANSCRIPTIONAL REGULATOR-RELATED"/>
    <property type="match status" value="1"/>
</dbReference>
<evidence type="ECO:0000256" key="1">
    <source>
        <dbReference type="ARBA" id="ARBA00018672"/>
    </source>
</evidence>
<evidence type="ECO:0000256" key="2">
    <source>
        <dbReference type="ARBA" id="ARBA00024867"/>
    </source>
</evidence>
<dbReference type="Gene3D" id="3.40.50.2300">
    <property type="match status" value="1"/>
</dbReference>
<name>A0A3E2VKZ6_CLOIN</name>
<feature type="modified residue" description="4-aspartylphosphate" evidence="3">
    <location>
        <position position="63"/>
    </location>
</feature>
<evidence type="ECO:0000313" key="5">
    <source>
        <dbReference type="EMBL" id="RGC11416.1"/>
    </source>
</evidence>
<dbReference type="AlphaFoldDB" id="A0A3E2VKZ6"/>
<dbReference type="InterPro" id="IPR046947">
    <property type="entry name" value="LytR-like"/>
</dbReference>
<dbReference type="InterPro" id="IPR001789">
    <property type="entry name" value="Sig_transdc_resp-reg_receiver"/>
</dbReference>
<dbReference type="SMART" id="SM00850">
    <property type="entry name" value="LytTR"/>
    <property type="match status" value="1"/>
</dbReference>
<dbReference type="PROSITE" id="PS50110">
    <property type="entry name" value="RESPONSE_REGULATORY"/>
    <property type="match status" value="1"/>
</dbReference>
<protein>
    <recommendedName>
        <fullName evidence="1">Stage 0 sporulation protein A homolog</fullName>
    </recommendedName>
</protein>
<evidence type="ECO:0000313" key="6">
    <source>
        <dbReference type="Proteomes" id="UP000260025"/>
    </source>
</evidence>
<comment type="caution">
    <text evidence="5">The sequence shown here is derived from an EMBL/GenBank/DDBJ whole genome shotgun (WGS) entry which is preliminary data.</text>
</comment>
<sequence length="237" mass="28376">MLMRRWVSIMNRYKLLFCDDDIKYLKRKIQETVEDAYPNTFECTYATDEIFLFDTAYDAYFLDIEMPSQSGFDIAKKIYEKNKDAVFIFMSSHENYKLEGYNFHPFDFIVKDDLKNELVRVLKEVKIKLNSNTRDFVLLKSEGIKIDLMQILYVMSDGNYRHIVTKDKDIMIRSNDEDLDTIMSLDSLLHIRRGVWVNMHHISRFKGDMIEMVNSSKFKVSRSIRKSCYEKYLRHCH</sequence>
<dbReference type="InterPro" id="IPR011006">
    <property type="entry name" value="CheY-like_superfamily"/>
</dbReference>
<dbReference type="Pfam" id="PF04397">
    <property type="entry name" value="LytTR"/>
    <property type="match status" value="1"/>
</dbReference>
<dbReference type="SMART" id="SM00448">
    <property type="entry name" value="REC"/>
    <property type="match status" value="1"/>
</dbReference>
<dbReference type="GO" id="GO:0003677">
    <property type="term" value="F:DNA binding"/>
    <property type="evidence" value="ECO:0007669"/>
    <property type="project" value="UniProtKB-KW"/>
</dbReference>
<keyword evidence="5" id="KW-0238">DNA-binding</keyword>
<dbReference type="EMBL" id="QVEV01000036">
    <property type="protein sequence ID" value="RGC11416.1"/>
    <property type="molecule type" value="Genomic_DNA"/>
</dbReference>
<dbReference type="InterPro" id="IPR007492">
    <property type="entry name" value="LytTR_DNA-bd_dom"/>
</dbReference>
<accession>A0A3E2VKZ6</accession>
<feature type="domain" description="Response regulatory" evidence="4">
    <location>
        <begin position="14"/>
        <end position="126"/>
    </location>
</feature>
<proteinExistence type="predicted"/>
<dbReference type="OrthoDB" id="9802383at2"/>
<dbReference type="Proteomes" id="UP000260025">
    <property type="component" value="Unassembled WGS sequence"/>
</dbReference>